<sequence length="210" mass="21597">MTAVTPMTAAVPGARTAPDAASGHRTDAERLVEGLRRRRPVVLVDVRTPAEYETAHVEGAVNVPLELLLREPGAVASRLSGDVVLMCALGGRAEQAREALVAAGATATLQVLGGGVDGVRRAGGTVVAGRSRWAMERQVRLVAGSLVLGSVLLSLRVPAARFLAGGVGAGLTYAALSDTCTMARGLARLPYNRTVASPTLDEVLAQLDAA</sequence>
<accession>A0A849BFJ1</accession>
<dbReference type="PANTHER" id="PTHR43031">
    <property type="entry name" value="FAD-DEPENDENT OXIDOREDUCTASE"/>
    <property type="match status" value="1"/>
</dbReference>
<proteinExistence type="predicted"/>
<dbReference type="InterPro" id="IPR050229">
    <property type="entry name" value="GlpE_sulfurtransferase"/>
</dbReference>
<evidence type="ECO:0000313" key="4">
    <source>
        <dbReference type="Proteomes" id="UP000555552"/>
    </source>
</evidence>
<dbReference type="Pfam" id="PF11127">
    <property type="entry name" value="YgaP-like_TM"/>
    <property type="match status" value="1"/>
</dbReference>
<organism evidence="3 4">
    <name type="scientific">Pseudokineococcus marinus</name>
    <dbReference type="NCBI Taxonomy" id="351215"/>
    <lineage>
        <taxon>Bacteria</taxon>
        <taxon>Bacillati</taxon>
        <taxon>Actinomycetota</taxon>
        <taxon>Actinomycetes</taxon>
        <taxon>Kineosporiales</taxon>
        <taxon>Kineosporiaceae</taxon>
        <taxon>Pseudokineococcus</taxon>
    </lineage>
</organism>
<feature type="domain" description="Rhodanese" evidence="2">
    <location>
        <begin position="37"/>
        <end position="128"/>
    </location>
</feature>
<dbReference type="Gene3D" id="6.10.140.1340">
    <property type="match status" value="1"/>
</dbReference>
<dbReference type="Proteomes" id="UP000555552">
    <property type="component" value="Unassembled WGS sequence"/>
</dbReference>
<dbReference type="Pfam" id="PF00581">
    <property type="entry name" value="Rhodanese"/>
    <property type="match status" value="1"/>
</dbReference>
<dbReference type="InterPro" id="IPR021309">
    <property type="entry name" value="YgaP-like_TM"/>
</dbReference>
<dbReference type="PANTHER" id="PTHR43031:SF16">
    <property type="entry name" value="OXIDOREDUCTASE"/>
    <property type="match status" value="1"/>
</dbReference>
<name>A0A849BFJ1_9ACTN</name>
<reference evidence="3 4" key="1">
    <citation type="submission" date="2020-05" db="EMBL/GenBank/DDBJ databases">
        <title>MicrobeNet Type strains.</title>
        <authorList>
            <person name="Nicholson A.C."/>
        </authorList>
    </citation>
    <scope>NUCLEOTIDE SEQUENCE [LARGE SCALE GENOMIC DNA]</scope>
    <source>
        <strain evidence="3 4">JCM 14547</strain>
    </source>
</reference>
<feature type="region of interest" description="Disordered" evidence="1">
    <location>
        <begin position="1"/>
        <end position="26"/>
    </location>
</feature>
<evidence type="ECO:0000259" key="2">
    <source>
        <dbReference type="PROSITE" id="PS50206"/>
    </source>
</evidence>
<dbReference type="Gene3D" id="3.40.250.10">
    <property type="entry name" value="Rhodanese-like domain"/>
    <property type="match status" value="1"/>
</dbReference>
<dbReference type="InterPro" id="IPR036873">
    <property type="entry name" value="Rhodanese-like_dom_sf"/>
</dbReference>
<dbReference type="AlphaFoldDB" id="A0A849BFJ1"/>
<dbReference type="SMART" id="SM00450">
    <property type="entry name" value="RHOD"/>
    <property type="match status" value="1"/>
</dbReference>
<comment type="caution">
    <text evidence="3">The sequence shown here is derived from an EMBL/GenBank/DDBJ whole genome shotgun (WGS) entry which is preliminary data.</text>
</comment>
<evidence type="ECO:0000256" key="1">
    <source>
        <dbReference type="SAM" id="MobiDB-lite"/>
    </source>
</evidence>
<dbReference type="EMBL" id="JABEMA010000009">
    <property type="protein sequence ID" value="NNH21840.1"/>
    <property type="molecule type" value="Genomic_DNA"/>
</dbReference>
<dbReference type="PROSITE" id="PS50206">
    <property type="entry name" value="RHODANESE_3"/>
    <property type="match status" value="1"/>
</dbReference>
<protein>
    <submittedName>
        <fullName evidence="3">Rhodanese-like domain-containing protein</fullName>
    </submittedName>
</protein>
<evidence type="ECO:0000313" key="3">
    <source>
        <dbReference type="EMBL" id="NNH21840.1"/>
    </source>
</evidence>
<gene>
    <name evidence="3" type="ORF">HLB09_01815</name>
</gene>
<dbReference type="InterPro" id="IPR001763">
    <property type="entry name" value="Rhodanese-like_dom"/>
</dbReference>
<dbReference type="SUPFAM" id="SSF52821">
    <property type="entry name" value="Rhodanese/Cell cycle control phosphatase"/>
    <property type="match status" value="1"/>
</dbReference>
<keyword evidence="4" id="KW-1185">Reference proteome</keyword>
<dbReference type="CDD" id="cd00158">
    <property type="entry name" value="RHOD"/>
    <property type="match status" value="1"/>
</dbReference>